<sequence length="140" mass="15688">PITWISAVLWLMLSSPLDPTTRFNPQATYSAVKGLYDRFHVNSSEKTHGCQYSGTMESNHPVIPNKVIKQGGQRMADRGKMEIYCSSNLPSAFALGIAGFQGKPCYLSRNGVDPSAKIQQMVYPWIEEVYGKDNNEWRKG</sequence>
<dbReference type="Proteomes" id="UP001194580">
    <property type="component" value="Unassembled WGS sequence"/>
</dbReference>
<feature type="chain" id="PRO_5041946793" evidence="1">
    <location>
        <begin position="23"/>
        <end position="140"/>
    </location>
</feature>
<keyword evidence="1" id="KW-0732">Signal</keyword>
<protein>
    <submittedName>
        <fullName evidence="2">Uncharacterized protein</fullName>
    </submittedName>
</protein>
<reference evidence="2" key="1">
    <citation type="journal article" date="2020" name="Fungal Divers.">
        <title>Resolving the Mortierellaceae phylogeny through synthesis of multi-gene phylogenetics and phylogenomics.</title>
        <authorList>
            <person name="Vandepol N."/>
            <person name="Liber J."/>
            <person name="Desiro A."/>
            <person name="Na H."/>
            <person name="Kennedy M."/>
            <person name="Barry K."/>
            <person name="Grigoriev I.V."/>
            <person name="Miller A.N."/>
            <person name="O'Donnell K."/>
            <person name="Stajich J.E."/>
            <person name="Bonito G."/>
        </authorList>
    </citation>
    <scope>NUCLEOTIDE SEQUENCE</scope>
    <source>
        <strain evidence="2">NRRL 28262</strain>
    </source>
</reference>
<dbReference type="GO" id="GO:0003677">
    <property type="term" value="F:DNA binding"/>
    <property type="evidence" value="ECO:0007669"/>
    <property type="project" value="InterPro"/>
</dbReference>
<dbReference type="AlphaFoldDB" id="A0AAD4D1K3"/>
<evidence type="ECO:0000256" key="1">
    <source>
        <dbReference type="SAM" id="SignalP"/>
    </source>
</evidence>
<name>A0AAD4D1K3_9FUNG</name>
<dbReference type="Gene3D" id="1.10.443.20">
    <property type="entry name" value="Centromere DNA-binding protein complex CBF3 subunit, domain 2"/>
    <property type="match status" value="1"/>
</dbReference>
<gene>
    <name evidence="2" type="ORF">BGZ95_006321</name>
</gene>
<dbReference type="InterPro" id="IPR038279">
    <property type="entry name" value="Ndc10_dom2_sf"/>
</dbReference>
<proteinExistence type="predicted"/>
<feature type="non-terminal residue" evidence="2">
    <location>
        <position position="1"/>
    </location>
</feature>
<feature type="signal peptide" evidence="1">
    <location>
        <begin position="1"/>
        <end position="22"/>
    </location>
</feature>
<dbReference type="EMBL" id="JAAAIL010002943">
    <property type="protein sequence ID" value="KAG0253430.1"/>
    <property type="molecule type" value="Genomic_DNA"/>
</dbReference>
<keyword evidence="3" id="KW-1185">Reference proteome</keyword>
<accession>A0AAD4D1K3</accession>
<evidence type="ECO:0000313" key="2">
    <source>
        <dbReference type="EMBL" id="KAG0253430.1"/>
    </source>
</evidence>
<comment type="caution">
    <text evidence="2">The sequence shown here is derived from an EMBL/GenBank/DDBJ whole genome shotgun (WGS) entry which is preliminary data.</text>
</comment>
<organism evidence="2 3">
    <name type="scientific">Linnemannia exigua</name>
    <dbReference type="NCBI Taxonomy" id="604196"/>
    <lineage>
        <taxon>Eukaryota</taxon>
        <taxon>Fungi</taxon>
        <taxon>Fungi incertae sedis</taxon>
        <taxon>Mucoromycota</taxon>
        <taxon>Mortierellomycotina</taxon>
        <taxon>Mortierellomycetes</taxon>
        <taxon>Mortierellales</taxon>
        <taxon>Mortierellaceae</taxon>
        <taxon>Linnemannia</taxon>
    </lineage>
</organism>
<evidence type="ECO:0000313" key="3">
    <source>
        <dbReference type="Proteomes" id="UP001194580"/>
    </source>
</evidence>